<dbReference type="EMBL" id="JACEIK010004946">
    <property type="protein sequence ID" value="MCD9646888.1"/>
    <property type="molecule type" value="Genomic_DNA"/>
</dbReference>
<evidence type="ECO:0000313" key="2">
    <source>
        <dbReference type="Proteomes" id="UP000823775"/>
    </source>
</evidence>
<sequence>VVVADPEELYFISSLRLCRAPKRLGGREEKASLSGQDARSHVEGVKKILKILSLALGCSRCLRKTLSSSSSIAILRSRSLVSLVTAVTVPPACCPSRLHYGGSYFAIVSPLQQIPPCCSKTR</sequence>
<accession>A0ABS8VHV6</accession>
<feature type="non-terminal residue" evidence="1">
    <location>
        <position position="1"/>
    </location>
</feature>
<name>A0ABS8VHV6_DATST</name>
<comment type="caution">
    <text evidence="1">The sequence shown here is derived from an EMBL/GenBank/DDBJ whole genome shotgun (WGS) entry which is preliminary data.</text>
</comment>
<evidence type="ECO:0000313" key="1">
    <source>
        <dbReference type="EMBL" id="MCD9646888.1"/>
    </source>
</evidence>
<keyword evidence="2" id="KW-1185">Reference proteome</keyword>
<reference evidence="1 2" key="1">
    <citation type="journal article" date="2021" name="BMC Genomics">
        <title>Datura genome reveals duplications of psychoactive alkaloid biosynthetic genes and high mutation rate following tissue culture.</title>
        <authorList>
            <person name="Rajewski A."/>
            <person name="Carter-House D."/>
            <person name="Stajich J."/>
            <person name="Litt A."/>
        </authorList>
    </citation>
    <scope>NUCLEOTIDE SEQUENCE [LARGE SCALE GENOMIC DNA]</scope>
    <source>
        <strain evidence="1">AR-01</strain>
    </source>
</reference>
<organism evidence="1 2">
    <name type="scientific">Datura stramonium</name>
    <name type="common">Jimsonweed</name>
    <name type="synonym">Common thornapple</name>
    <dbReference type="NCBI Taxonomy" id="4076"/>
    <lineage>
        <taxon>Eukaryota</taxon>
        <taxon>Viridiplantae</taxon>
        <taxon>Streptophyta</taxon>
        <taxon>Embryophyta</taxon>
        <taxon>Tracheophyta</taxon>
        <taxon>Spermatophyta</taxon>
        <taxon>Magnoliopsida</taxon>
        <taxon>eudicotyledons</taxon>
        <taxon>Gunneridae</taxon>
        <taxon>Pentapetalae</taxon>
        <taxon>asterids</taxon>
        <taxon>lamiids</taxon>
        <taxon>Solanales</taxon>
        <taxon>Solanaceae</taxon>
        <taxon>Solanoideae</taxon>
        <taxon>Datureae</taxon>
        <taxon>Datura</taxon>
    </lineage>
</organism>
<proteinExistence type="predicted"/>
<gene>
    <name evidence="1" type="ORF">HAX54_037129</name>
</gene>
<protein>
    <submittedName>
        <fullName evidence="1">Uncharacterized protein</fullName>
    </submittedName>
</protein>
<dbReference type="Proteomes" id="UP000823775">
    <property type="component" value="Unassembled WGS sequence"/>
</dbReference>